<dbReference type="InterPro" id="IPR007460">
    <property type="entry name" value="BrnT_toxin"/>
</dbReference>
<dbReference type="InterPro" id="IPR038573">
    <property type="entry name" value="BrnT_sf"/>
</dbReference>
<dbReference type="OrthoDB" id="839663at2"/>
<dbReference type="InParanoid" id="A0A3M0CGX1"/>
<evidence type="ECO:0000313" key="1">
    <source>
        <dbReference type="EMBL" id="RMB08195.1"/>
    </source>
</evidence>
<dbReference type="AlphaFoldDB" id="A0A3M0CGX1"/>
<reference evidence="1 2" key="1">
    <citation type="submission" date="2018-10" db="EMBL/GenBank/DDBJ databases">
        <title>Genomic Encyclopedia of Archaeal and Bacterial Type Strains, Phase II (KMG-II): from individual species to whole genera.</title>
        <authorList>
            <person name="Goeker M."/>
        </authorList>
    </citation>
    <scope>NUCLEOTIDE SEQUENCE [LARGE SCALE GENOMIC DNA]</scope>
    <source>
        <strain evidence="1 2">DSM 25217</strain>
    </source>
</reference>
<dbReference type="Pfam" id="PF04365">
    <property type="entry name" value="BrnT_toxin"/>
    <property type="match status" value="1"/>
</dbReference>
<dbReference type="Proteomes" id="UP000271227">
    <property type="component" value="Unassembled WGS sequence"/>
</dbReference>
<protein>
    <submittedName>
        <fullName evidence="1">Uncharacterized protein</fullName>
    </submittedName>
</protein>
<dbReference type="RefSeq" id="WP_121938930.1">
    <property type="nucleotide sequence ID" value="NZ_REFR01000011.1"/>
</dbReference>
<gene>
    <name evidence="1" type="ORF">BXY39_2291</name>
</gene>
<comment type="caution">
    <text evidence="1">The sequence shown here is derived from an EMBL/GenBank/DDBJ whole genome shotgun (WGS) entry which is preliminary data.</text>
</comment>
<accession>A0A3M0CGX1</accession>
<dbReference type="Gene3D" id="3.10.450.530">
    <property type="entry name" value="Ribonuclease toxin, BrnT, of type II toxin-antitoxin system"/>
    <property type="match status" value="1"/>
</dbReference>
<keyword evidence="2" id="KW-1185">Reference proteome</keyword>
<evidence type="ECO:0000313" key="2">
    <source>
        <dbReference type="Proteomes" id="UP000271227"/>
    </source>
</evidence>
<dbReference type="EMBL" id="REFR01000011">
    <property type="protein sequence ID" value="RMB08195.1"/>
    <property type="molecule type" value="Genomic_DNA"/>
</dbReference>
<organism evidence="1 2">
    <name type="scientific">Eilatimonas milleporae</name>
    <dbReference type="NCBI Taxonomy" id="911205"/>
    <lineage>
        <taxon>Bacteria</taxon>
        <taxon>Pseudomonadati</taxon>
        <taxon>Pseudomonadota</taxon>
        <taxon>Alphaproteobacteria</taxon>
        <taxon>Kordiimonadales</taxon>
        <taxon>Kordiimonadaceae</taxon>
        <taxon>Eilatimonas</taxon>
    </lineage>
</organism>
<proteinExistence type="predicted"/>
<name>A0A3M0CGX1_9PROT</name>
<sequence>MFEWDEKKNRANVEKHGVGFKTASRIFEGPVLSAIDDRTDYGEVREISIGAIDGIVVLVVVHTDRDGKTRIISARRANRAERQRYDEALR</sequence>